<gene>
    <name evidence="2" type="ORF">LECACI_7A005601</name>
</gene>
<accession>A0AAI9EBR3</accession>
<feature type="compositionally biased region" description="Basic and acidic residues" evidence="1">
    <location>
        <begin position="372"/>
        <end position="382"/>
    </location>
</feature>
<feature type="compositionally biased region" description="Basic and acidic residues" evidence="1">
    <location>
        <begin position="398"/>
        <end position="422"/>
    </location>
</feature>
<comment type="caution">
    <text evidence="2">The sequence shown here is derived from an EMBL/GenBank/DDBJ whole genome shotgun (WGS) entry which is preliminary data.</text>
</comment>
<reference evidence="2" key="1">
    <citation type="submission" date="2023-11" db="EMBL/GenBank/DDBJ databases">
        <authorList>
            <person name="Alioto T."/>
            <person name="Alioto T."/>
            <person name="Gomez Garrido J."/>
        </authorList>
    </citation>
    <scope>NUCLEOTIDE SEQUENCE</scope>
</reference>
<proteinExistence type="predicted"/>
<dbReference type="AlphaFoldDB" id="A0AAI9EBR3"/>
<feature type="compositionally biased region" description="Polar residues" evidence="1">
    <location>
        <begin position="383"/>
        <end position="397"/>
    </location>
</feature>
<feature type="region of interest" description="Disordered" evidence="1">
    <location>
        <begin position="125"/>
        <end position="279"/>
    </location>
</feature>
<evidence type="ECO:0000313" key="2">
    <source>
        <dbReference type="EMBL" id="CAK4030443.1"/>
    </source>
</evidence>
<evidence type="ECO:0000256" key="1">
    <source>
        <dbReference type="SAM" id="MobiDB-lite"/>
    </source>
</evidence>
<dbReference type="EMBL" id="CAVMBE010000036">
    <property type="protein sequence ID" value="CAK4030443.1"/>
    <property type="molecule type" value="Genomic_DNA"/>
</dbReference>
<organism evidence="2 3">
    <name type="scientific">Lecanosticta acicola</name>
    <dbReference type="NCBI Taxonomy" id="111012"/>
    <lineage>
        <taxon>Eukaryota</taxon>
        <taxon>Fungi</taxon>
        <taxon>Dikarya</taxon>
        <taxon>Ascomycota</taxon>
        <taxon>Pezizomycotina</taxon>
        <taxon>Dothideomycetes</taxon>
        <taxon>Dothideomycetidae</taxon>
        <taxon>Mycosphaerellales</taxon>
        <taxon>Mycosphaerellaceae</taxon>
        <taxon>Lecanosticta</taxon>
    </lineage>
</organism>
<name>A0AAI9EBR3_9PEZI</name>
<feature type="region of interest" description="Disordered" evidence="1">
    <location>
        <begin position="292"/>
        <end position="439"/>
    </location>
</feature>
<protein>
    <submittedName>
        <fullName evidence="2">Uncharacterized protein</fullName>
    </submittedName>
</protein>
<feature type="compositionally biased region" description="Basic and acidic residues" evidence="1">
    <location>
        <begin position="125"/>
        <end position="134"/>
    </location>
</feature>
<feature type="compositionally biased region" description="Low complexity" evidence="1">
    <location>
        <begin position="249"/>
        <end position="260"/>
    </location>
</feature>
<feature type="compositionally biased region" description="Acidic residues" evidence="1">
    <location>
        <begin position="163"/>
        <end position="172"/>
    </location>
</feature>
<sequence>MPRTLPWLVRGATKKGAPTASPAPRQSRKRSSSPADLVNSDLDALPGTEPPKRTEKKPKKRVERSSSPPAPTAPEFEYMNEGYGADDIYMMVEDEFDSTARSFTQHIHHAEYQRLRRLHKSRGAETLRRLDHGTDGSTAQSRALRLKMEAQELAKKRNKTPESESESDDEYQMDPQLAGLMASSQRAKPKDVSGLTKAKSKTRAAAGYLQSPHKANKWKEVPSSPVPTKSKIYSVPEEESTDEDDLDAAPRAAKPTARPRSNVAEDRGSGQSYQRENTKAKTIGFFKAFAKPPVEGTNIARKPEKTLNHSNSSSPTKRTREGREFPAVPKTNNSSSSHPIADRSARVAEILARRRQTANQSTGHAAPAKIKQQIDMRRDGTKQDSNPRSYNTFGSSKPETKGPRADHTAAQRKKSDDEEKKEDKKKKKNGIKDIPLFLF</sequence>
<feature type="compositionally biased region" description="Basic and acidic residues" evidence="1">
    <location>
        <begin position="146"/>
        <end position="162"/>
    </location>
</feature>
<feature type="region of interest" description="Disordered" evidence="1">
    <location>
        <begin position="1"/>
        <end position="79"/>
    </location>
</feature>
<feature type="compositionally biased region" description="Acidic residues" evidence="1">
    <location>
        <begin position="236"/>
        <end position="247"/>
    </location>
</feature>
<evidence type="ECO:0000313" key="3">
    <source>
        <dbReference type="Proteomes" id="UP001296104"/>
    </source>
</evidence>
<dbReference type="Proteomes" id="UP001296104">
    <property type="component" value="Unassembled WGS sequence"/>
</dbReference>
<keyword evidence="3" id="KW-1185">Reference proteome</keyword>